<dbReference type="RefSeq" id="WP_011714716.1">
    <property type="nucleotide sequence ID" value="NC_008576.1"/>
</dbReference>
<reference evidence="3 4" key="2">
    <citation type="journal article" date="2012" name="Int. J. Syst. Evol. Microbiol.">
        <title>Magnetococcus marinus gen. nov., sp. nov., a marine, magnetotactic bacterium that represents a novel lineage (Magnetococcaceae fam. nov.; Magnetococcales ord. nov.) at the base of the Alphaproteobacteria.</title>
        <authorList>
            <person name="Bazylinski D.A."/>
            <person name="Williams T.J."/>
            <person name="Lefevre C.T."/>
            <person name="Berg R.J."/>
            <person name="Zhang C.L."/>
            <person name="Bowser S.S."/>
            <person name="Dean A.J."/>
            <person name="Beveridge T.J."/>
        </authorList>
    </citation>
    <scope>NUCLEOTIDE SEQUENCE [LARGE SCALE GENOMIC DNA]</scope>
    <source>
        <strain evidence="4">ATCC BAA-1437 / JCM 17883 / MC-1</strain>
    </source>
</reference>
<feature type="transmembrane region" description="Helical" evidence="2">
    <location>
        <begin position="387"/>
        <end position="409"/>
    </location>
</feature>
<dbReference type="SUPFAM" id="SSF55785">
    <property type="entry name" value="PYP-like sensor domain (PAS domain)"/>
    <property type="match status" value="1"/>
</dbReference>
<dbReference type="HOGENOM" id="CLU_564752_0_0_5"/>
<keyword evidence="2" id="KW-0472">Membrane</keyword>
<evidence type="ECO:0000313" key="4">
    <source>
        <dbReference type="Proteomes" id="UP000002586"/>
    </source>
</evidence>
<evidence type="ECO:0008006" key="5">
    <source>
        <dbReference type="Google" id="ProtNLM"/>
    </source>
</evidence>
<reference evidence="4" key="1">
    <citation type="journal article" date="2009" name="Appl. Environ. Microbiol.">
        <title>Complete genome sequence of the chemolithoautotrophic marine magnetotactic coccus strain MC-1.</title>
        <authorList>
            <person name="Schubbe S."/>
            <person name="Williams T.J."/>
            <person name="Xie G."/>
            <person name="Kiss H.E."/>
            <person name="Brettin T.S."/>
            <person name="Martinez D."/>
            <person name="Ross C.A."/>
            <person name="Schuler D."/>
            <person name="Cox B.L."/>
            <person name="Nealson K.H."/>
            <person name="Bazylinski D.A."/>
        </authorList>
    </citation>
    <scope>NUCLEOTIDE SEQUENCE [LARGE SCALE GENOMIC DNA]</scope>
    <source>
        <strain evidence="4">ATCC BAA-1437 / JCM 17883 / MC-1</strain>
    </source>
</reference>
<dbReference type="InterPro" id="IPR000014">
    <property type="entry name" value="PAS"/>
</dbReference>
<proteinExistence type="predicted"/>
<organism evidence="3 4">
    <name type="scientific">Magnetococcus marinus (strain ATCC BAA-1437 / JCM 17883 / MC-1)</name>
    <dbReference type="NCBI Taxonomy" id="156889"/>
    <lineage>
        <taxon>Bacteria</taxon>
        <taxon>Pseudomonadati</taxon>
        <taxon>Pseudomonadota</taxon>
        <taxon>Magnetococcia</taxon>
        <taxon>Magnetococcales</taxon>
        <taxon>Magnetococcaceae</taxon>
        <taxon>Magnetococcus</taxon>
    </lineage>
</organism>
<dbReference type="InterPro" id="IPR035965">
    <property type="entry name" value="PAS-like_dom_sf"/>
</dbReference>
<keyword evidence="4" id="KW-1185">Reference proteome</keyword>
<name>A0LCG0_MAGMM</name>
<dbReference type="eggNOG" id="COG0834">
    <property type="taxonomic scope" value="Bacteria"/>
</dbReference>
<accession>A0LCG0</accession>
<sequence length="483" mass="54035">MQVLLIVVLLLLALFLLPRLMSDKQLLHHFGTRPFRILTLSGLAVLIGLVTLLAWNSLTKHKDHLRADAADKLEIILKSTSERHERWRQEALRQLTERAHQQPLRELTEKLLHTPMVDLPATAPAARAALHNMFADFTHPADTLYILDPKGITLSAPQPLELGKTHPIKDHYPEIFNKVTLGNPQLSPPLYLHHSGHTPSDAAPADTRPYLFLMAPIMDHQGQTVALLTQQRDPAKEPSTQILGGTAGLTGESYLVDAQGRMVTTSRFAEQPQPAPPPSTREGGTHGFELRDPGGDLTNGYTVDKPYSQLPFTRMATHMRALAQSQGDAGSTKKPSEIFIDTEGYQNYRGKPVYGAWIWKPQFGMGIATEIERDEMLQDHETLSSNVMLIVESTLFITTFSTLMIILFGERLSISMRKTKGELEARVRERTEALQESQERQELALKGGELGFWDVNLDTGITVVNHRYTEIFGFSPDNLLISR</sequence>
<gene>
    <name evidence="3" type="ordered locus">Mmc1_3163</name>
</gene>
<dbReference type="KEGG" id="mgm:Mmc1_3163"/>
<dbReference type="Proteomes" id="UP000002586">
    <property type="component" value="Chromosome"/>
</dbReference>
<keyword evidence="2" id="KW-1133">Transmembrane helix</keyword>
<dbReference type="Gene3D" id="3.30.450.20">
    <property type="entry name" value="PAS domain"/>
    <property type="match status" value="1"/>
</dbReference>
<dbReference type="OrthoDB" id="9760752at2"/>
<dbReference type="eggNOG" id="COG2202">
    <property type="taxonomic scope" value="Bacteria"/>
</dbReference>
<feature type="region of interest" description="Disordered" evidence="1">
    <location>
        <begin position="266"/>
        <end position="298"/>
    </location>
</feature>
<dbReference type="STRING" id="156889.Mmc1_3163"/>
<feature type="transmembrane region" description="Helical" evidence="2">
    <location>
        <begin position="38"/>
        <end position="58"/>
    </location>
</feature>
<evidence type="ECO:0000256" key="1">
    <source>
        <dbReference type="SAM" id="MobiDB-lite"/>
    </source>
</evidence>
<evidence type="ECO:0000313" key="3">
    <source>
        <dbReference type="EMBL" id="ABK45653.1"/>
    </source>
</evidence>
<keyword evidence="2" id="KW-0812">Transmembrane</keyword>
<dbReference type="CDD" id="cd00130">
    <property type="entry name" value="PAS"/>
    <property type="match status" value="1"/>
</dbReference>
<dbReference type="AlphaFoldDB" id="A0LCG0"/>
<dbReference type="EMBL" id="CP000471">
    <property type="protein sequence ID" value="ABK45653.1"/>
    <property type="molecule type" value="Genomic_DNA"/>
</dbReference>
<evidence type="ECO:0000256" key="2">
    <source>
        <dbReference type="SAM" id="Phobius"/>
    </source>
</evidence>
<protein>
    <recommendedName>
        <fullName evidence="5">PAS domain-containing protein</fullName>
    </recommendedName>
</protein>